<organism evidence="4">
    <name type="scientific">Brachypodium distachyon</name>
    <name type="common">Purple false brome</name>
    <name type="synonym">Trachynia distachya</name>
    <dbReference type="NCBI Taxonomy" id="15368"/>
    <lineage>
        <taxon>Eukaryota</taxon>
        <taxon>Viridiplantae</taxon>
        <taxon>Streptophyta</taxon>
        <taxon>Embryophyta</taxon>
        <taxon>Tracheophyta</taxon>
        <taxon>Spermatophyta</taxon>
        <taxon>Magnoliopsida</taxon>
        <taxon>Liliopsida</taxon>
        <taxon>Poales</taxon>
        <taxon>Poaceae</taxon>
        <taxon>BOP clade</taxon>
        <taxon>Pooideae</taxon>
        <taxon>Stipodae</taxon>
        <taxon>Brachypodieae</taxon>
        <taxon>Brachypodium</taxon>
    </lineage>
</organism>
<evidence type="ECO:0000313" key="3">
    <source>
        <dbReference type="EMBL" id="KQK21988.1"/>
    </source>
</evidence>
<dbReference type="EMBL" id="CM000880">
    <property type="protein sequence ID" value="KQK21988.1"/>
    <property type="molecule type" value="Genomic_DNA"/>
</dbReference>
<evidence type="ECO:0000256" key="1">
    <source>
        <dbReference type="SAM" id="MobiDB-lite"/>
    </source>
</evidence>
<reference evidence="3" key="2">
    <citation type="submission" date="2017-06" db="EMBL/GenBank/DDBJ databases">
        <title>WGS assembly of Brachypodium distachyon.</title>
        <authorList>
            <consortium name="The International Brachypodium Initiative"/>
            <person name="Lucas S."/>
            <person name="Harmon-Smith M."/>
            <person name="Lail K."/>
            <person name="Tice H."/>
            <person name="Grimwood J."/>
            <person name="Bruce D."/>
            <person name="Barry K."/>
            <person name="Shu S."/>
            <person name="Lindquist E."/>
            <person name="Wang M."/>
            <person name="Pitluck S."/>
            <person name="Vogel J.P."/>
            <person name="Garvin D.F."/>
            <person name="Mockler T.C."/>
            <person name="Schmutz J."/>
            <person name="Rokhsar D."/>
            <person name="Bevan M.W."/>
        </authorList>
    </citation>
    <scope>NUCLEOTIDE SEQUENCE</scope>
    <source>
        <strain evidence="3">Bd21</strain>
    </source>
</reference>
<sequence>MGKVPMDQRRRRLTLEDYVFFFGSRSGKGLTIDLLNQIVFMHGFIKFHHSNKPVILDALNSVELLRPRRSTVSINAVAPPPSAAAPSAAALSTEDVKRDIADLGWRECPIGSLLSVSAPSPVPLATVLPGSGAVQRVSPPSTLTSPLPPAAPAVAGKRKWASTGQGKEAVRRKKKSMGELLTRPSLEVEDSSTGA</sequence>
<dbReference type="Pfam" id="PF25042">
    <property type="entry name" value="DUF7787"/>
    <property type="match status" value="1"/>
</dbReference>
<dbReference type="STRING" id="15368.I1H668"/>
<reference evidence="4" key="3">
    <citation type="submission" date="2018-08" db="UniProtKB">
        <authorList>
            <consortium name="EnsemblPlants"/>
        </authorList>
    </citation>
    <scope>IDENTIFICATION</scope>
    <source>
        <strain evidence="4">cv. Bd21</strain>
    </source>
</reference>
<evidence type="ECO:0000313" key="5">
    <source>
        <dbReference type="Proteomes" id="UP000008810"/>
    </source>
</evidence>
<dbReference type="eggNOG" id="ENOG502S8UG">
    <property type="taxonomic scope" value="Eukaryota"/>
</dbReference>
<dbReference type="AlphaFoldDB" id="I1H668"/>
<dbReference type="PANTHER" id="PTHR35096:SF8">
    <property type="entry name" value="OS03G0308600 PROTEIN"/>
    <property type="match status" value="1"/>
</dbReference>
<reference evidence="3 4" key="1">
    <citation type="journal article" date="2010" name="Nature">
        <title>Genome sequencing and analysis of the model grass Brachypodium distachyon.</title>
        <authorList>
            <consortium name="International Brachypodium Initiative"/>
        </authorList>
    </citation>
    <scope>NUCLEOTIDE SEQUENCE [LARGE SCALE GENOMIC DNA]</scope>
    <source>
        <strain evidence="3">Bd21</strain>
        <strain evidence="4">cv. Bd21</strain>
    </source>
</reference>
<dbReference type="HOGENOM" id="CLU_1410992_0_0_1"/>
<evidence type="ECO:0000259" key="2">
    <source>
        <dbReference type="Pfam" id="PF25042"/>
    </source>
</evidence>
<accession>I1H668</accession>
<feature type="region of interest" description="Disordered" evidence="1">
    <location>
        <begin position="133"/>
        <end position="195"/>
    </location>
</feature>
<name>I1H668_BRADI</name>
<dbReference type="GeneID" id="100824874"/>
<dbReference type="RefSeq" id="XP_003561696.1">
    <property type="nucleotide sequence ID" value="XM_003561648.4"/>
</dbReference>
<dbReference type="Gramene" id="KQK21988">
    <property type="protein sequence ID" value="KQK21988"/>
    <property type="gene ID" value="BRADI_1g64400v3"/>
</dbReference>
<proteinExistence type="predicted"/>
<evidence type="ECO:0000313" key="4">
    <source>
        <dbReference type="EnsemblPlants" id="KQK21988"/>
    </source>
</evidence>
<protein>
    <recommendedName>
        <fullName evidence="2">DUF7787 domain-containing protein</fullName>
    </recommendedName>
</protein>
<keyword evidence="5" id="KW-1185">Reference proteome</keyword>
<dbReference type="PANTHER" id="PTHR35096">
    <property type="entry name" value="BNAA08G28570D PROTEIN"/>
    <property type="match status" value="1"/>
</dbReference>
<dbReference type="OMA" id="EAPMPIC"/>
<feature type="domain" description="DUF7787" evidence="2">
    <location>
        <begin position="10"/>
        <end position="65"/>
    </location>
</feature>
<dbReference type="Proteomes" id="UP000008810">
    <property type="component" value="Chromosome 1"/>
</dbReference>
<dbReference type="EnsemblPlants" id="KQK21988">
    <property type="protein sequence ID" value="KQK21988"/>
    <property type="gene ID" value="BRADI_1g64400v3"/>
</dbReference>
<dbReference type="KEGG" id="bdi:100824874"/>
<dbReference type="OrthoDB" id="692230at2759"/>
<dbReference type="InterPro" id="IPR056689">
    <property type="entry name" value="DUF7787"/>
</dbReference>
<gene>
    <name evidence="4" type="primary">LOC100824874</name>
    <name evidence="3" type="ORF">BRADI_1g64400v3</name>
</gene>